<reference evidence="2 3" key="1">
    <citation type="submission" date="2020-09" db="EMBL/GenBank/DDBJ databases">
        <title>De no assembly of potato wild relative species, Solanum commersonii.</title>
        <authorList>
            <person name="Cho K."/>
        </authorList>
    </citation>
    <scope>NUCLEOTIDE SEQUENCE [LARGE SCALE GENOMIC DNA]</scope>
    <source>
        <strain evidence="2">LZ3.2</strain>
        <tissue evidence="2">Leaf</tissue>
    </source>
</reference>
<keyword evidence="1" id="KW-0175">Coiled coil</keyword>
<name>A0A9J5XHW7_SOLCO</name>
<dbReference type="AlphaFoldDB" id="A0A9J5XHW7"/>
<organism evidence="2 3">
    <name type="scientific">Solanum commersonii</name>
    <name type="common">Commerson's wild potato</name>
    <name type="synonym">Commerson's nightshade</name>
    <dbReference type="NCBI Taxonomy" id="4109"/>
    <lineage>
        <taxon>Eukaryota</taxon>
        <taxon>Viridiplantae</taxon>
        <taxon>Streptophyta</taxon>
        <taxon>Embryophyta</taxon>
        <taxon>Tracheophyta</taxon>
        <taxon>Spermatophyta</taxon>
        <taxon>Magnoliopsida</taxon>
        <taxon>eudicotyledons</taxon>
        <taxon>Gunneridae</taxon>
        <taxon>Pentapetalae</taxon>
        <taxon>asterids</taxon>
        <taxon>lamiids</taxon>
        <taxon>Solanales</taxon>
        <taxon>Solanaceae</taxon>
        <taxon>Solanoideae</taxon>
        <taxon>Solaneae</taxon>
        <taxon>Solanum</taxon>
    </lineage>
</organism>
<evidence type="ECO:0000313" key="2">
    <source>
        <dbReference type="EMBL" id="KAG5587274.1"/>
    </source>
</evidence>
<evidence type="ECO:0000256" key="1">
    <source>
        <dbReference type="SAM" id="Coils"/>
    </source>
</evidence>
<feature type="coiled-coil region" evidence="1">
    <location>
        <begin position="22"/>
        <end position="110"/>
    </location>
</feature>
<protein>
    <submittedName>
        <fullName evidence="2">Uncharacterized protein</fullName>
    </submittedName>
</protein>
<dbReference type="Proteomes" id="UP000824120">
    <property type="component" value="Chromosome 9"/>
</dbReference>
<evidence type="ECO:0000313" key="3">
    <source>
        <dbReference type="Proteomes" id="UP000824120"/>
    </source>
</evidence>
<accession>A0A9J5XHW7</accession>
<proteinExistence type="predicted"/>
<keyword evidence="3" id="KW-1185">Reference proteome</keyword>
<dbReference type="OrthoDB" id="1328685at2759"/>
<sequence length="316" mass="36048">MRGTRSDNSIEDDTKYVALMAMEDSKSDIEKREVNLLDLKNKLQCFSKKKLSSFVLTLIDNFQELNENRDQLLTSLTSLKVEYIDLEKINSDLKKENQFLKEQVQQLDSCTLTLKSKILKQNVTENGKEKTSGDQIKCDQDLMRLKNELSSEREKSRRINLDLARTKYELERANKWTQSSMIMTQLCNRTHNTKVGISFVKEGKSLLGVSKITEEVLEDVPCEGEYFGDFTVEQSLVVRLNLDASSEGESMGDPYVEPIPRLGNELGEHVPLQTMLTKFVPLTDSIEIKDDSIEIRVVNFGKRTVLLCKVITDFGG</sequence>
<dbReference type="EMBL" id="JACXVP010000009">
    <property type="protein sequence ID" value="KAG5587274.1"/>
    <property type="molecule type" value="Genomic_DNA"/>
</dbReference>
<gene>
    <name evidence="2" type="ORF">H5410_047708</name>
</gene>
<comment type="caution">
    <text evidence="2">The sequence shown here is derived from an EMBL/GenBank/DDBJ whole genome shotgun (WGS) entry which is preliminary data.</text>
</comment>